<dbReference type="Gene3D" id="3.30.450.290">
    <property type="match status" value="1"/>
</dbReference>
<keyword evidence="5" id="KW-0808">Transferase</keyword>
<protein>
    <recommendedName>
        <fullName evidence="3">histidine kinase</fullName>
        <ecNumber evidence="3">2.7.13.3</ecNumber>
    </recommendedName>
</protein>
<organism evidence="17 18">
    <name type="scientific">Rhodovulum imhoffii</name>
    <dbReference type="NCBI Taxonomy" id="365340"/>
    <lineage>
        <taxon>Bacteria</taxon>
        <taxon>Pseudomonadati</taxon>
        <taxon>Pseudomonadota</taxon>
        <taxon>Alphaproteobacteria</taxon>
        <taxon>Rhodobacterales</taxon>
        <taxon>Paracoccaceae</taxon>
        <taxon>Rhodovulum</taxon>
    </lineage>
</organism>
<dbReference type="GO" id="GO:0000156">
    <property type="term" value="F:phosphorelay response regulator activity"/>
    <property type="evidence" value="ECO:0007669"/>
    <property type="project" value="TreeGrafter"/>
</dbReference>
<dbReference type="InterPro" id="IPR003594">
    <property type="entry name" value="HATPase_dom"/>
</dbReference>
<dbReference type="Gene3D" id="3.30.450.20">
    <property type="entry name" value="PAS domain"/>
    <property type="match status" value="1"/>
</dbReference>
<reference evidence="17 18" key="1">
    <citation type="submission" date="2018-04" db="EMBL/GenBank/DDBJ databases">
        <title>Genomic Encyclopedia of Archaeal and Bacterial Type Strains, Phase II (KMG-II): from individual species to whole genera.</title>
        <authorList>
            <person name="Goeker M."/>
        </authorList>
    </citation>
    <scope>NUCLEOTIDE SEQUENCE [LARGE SCALE GENOMIC DNA]</scope>
    <source>
        <strain evidence="17 18">DSM 18064</strain>
    </source>
</reference>
<keyword evidence="13" id="KW-0175">Coiled coil</keyword>
<dbReference type="InterPro" id="IPR036890">
    <property type="entry name" value="HATPase_C_sf"/>
</dbReference>
<keyword evidence="6 14" id="KW-0812">Transmembrane</keyword>
<dbReference type="Proteomes" id="UP000243859">
    <property type="component" value="Unassembled WGS sequence"/>
</dbReference>
<dbReference type="GO" id="GO:0000155">
    <property type="term" value="F:phosphorelay sensor kinase activity"/>
    <property type="evidence" value="ECO:0007669"/>
    <property type="project" value="InterPro"/>
</dbReference>
<dbReference type="PROSITE" id="PS50109">
    <property type="entry name" value="HIS_KIN"/>
    <property type="match status" value="1"/>
</dbReference>
<dbReference type="InterPro" id="IPR003661">
    <property type="entry name" value="HisK_dim/P_dom"/>
</dbReference>
<evidence type="ECO:0000256" key="14">
    <source>
        <dbReference type="SAM" id="Phobius"/>
    </source>
</evidence>
<evidence type="ECO:0000256" key="1">
    <source>
        <dbReference type="ARBA" id="ARBA00000085"/>
    </source>
</evidence>
<comment type="subcellular location">
    <subcellularLocation>
        <location evidence="2">Membrane</location>
        <topology evidence="2">Multi-pass membrane protein</topology>
    </subcellularLocation>
</comment>
<evidence type="ECO:0000256" key="7">
    <source>
        <dbReference type="ARBA" id="ARBA00022741"/>
    </source>
</evidence>
<gene>
    <name evidence="17" type="ORF">C8N32_11352</name>
</gene>
<dbReference type="SUPFAM" id="SSF47384">
    <property type="entry name" value="Homodimeric domain of signal transducing histidine kinase"/>
    <property type="match status" value="1"/>
</dbReference>
<dbReference type="Pfam" id="PF02518">
    <property type="entry name" value="HATPase_c"/>
    <property type="match status" value="1"/>
</dbReference>
<proteinExistence type="predicted"/>
<evidence type="ECO:0000256" key="11">
    <source>
        <dbReference type="ARBA" id="ARBA00023012"/>
    </source>
</evidence>
<dbReference type="Gene3D" id="1.10.287.130">
    <property type="match status" value="1"/>
</dbReference>
<feature type="domain" description="HAMP" evidence="16">
    <location>
        <begin position="215"/>
        <end position="267"/>
    </location>
</feature>
<evidence type="ECO:0000313" key="18">
    <source>
        <dbReference type="Proteomes" id="UP000243859"/>
    </source>
</evidence>
<evidence type="ECO:0000313" key="17">
    <source>
        <dbReference type="EMBL" id="PTN01443.1"/>
    </source>
</evidence>
<dbReference type="CDD" id="cd06225">
    <property type="entry name" value="HAMP"/>
    <property type="match status" value="1"/>
</dbReference>
<dbReference type="CDD" id="cd00082">
    <property type="entry name" value="HisKA"/>
    <property type="match status" value="1"/>
</dbReference>
<evidence type="ECO:0000256" key="3">
    <source>
        <dbReference type="ARBA" id="ARBA00012438"/>
    </source>
</evidence>
<evidence type="ECO:0000259" key="15">
    <source>
        <dbReference type="PROSITE" id="PS50109"/>
    </source>
</evidence>
<evidence type="ECO:0000256" key="8">
    <source>
        <dbReference type="ARBA" id="ARBA00022777"/>
    </source>
</evidence>
<dbReference type="Pfam" id="PF00672">
    <property type="entry name" value="HAMP"/>
    <property type="match status" value="1"/>
</dbReference>
<evidence type="ECO:0000256" key="9">
    <source>
        <dbReference type="ARBA" id="ARBA00022840"/>
    </source>
</evidence>
<dbReference type="InterPro" id="IPR003660">
    <property type="entry name" value="HAMP_dom"/>
</dbReference>
<dbReference type="SUPFAM" id="SSF55874">
    <property type="entry name" value="ATPase domain of HSP90 chaperone/DNA topoisomerase II/histidine kinase"/>
    <property type="match status" value="1"/>
</dbReference>
<keyword evidence="9" id="KW-0067">ATP-binding</keyword>
<keyword evidence="18" id="KW-1185">Reference proteome</keyword>
<keyword evidence="8 17" id="KW-0418">Kinase</keyword>
<dbReference type="InterPro" id="IPR005467">
    <property type="entry name" value="His_kinase_dom"/>
</dbReference>
<dbReference type="InterPro" id="IPR036097">
    <property type="entry name" value="HisK_dim/P_sf"/>
</dbReference>
<feature type="transmembrane region" description="Helical" evidence="14">
    <location>
        <begin position="22"/>
        <end position="41"/>
    </location>
</feature>
<feature type="transmembrane region" description="Helical" evidence="14">
    <location>
        <begin position="191"/>
        <end position="213"/>
    </location>
</feature>
<dbReference type="AlphaFoldDB" id="A0A2T5BQK6"/>
<dbReference type="PRINTS" id="PR00344">
    <property type="entry name" value="BCTRLSENSOR"/>
</dbReference>
<dbReference type="EMBL" id="QAAA01000013">
    <property type="protein sequence ID" value="PTN01443.1"/>
    <property type="molecule type" value="Genomic_DNA"/>
</dbReference>
<name>A0A2T5BQK6_9RHOB</name>
<dbReference type="SMART" id="SM00304">
    <property type="entry name" value="HAMP"/>
    <property type="match status" value="1"/>
</dbReference>
<dbReference type="SUPFAM" id="SSF158472">
    <property type="entry name" value="HAMP domain-like"/>
    <property type="match status" value="1"/>
</dbReference>
<evidence type="ECO:0000256" key="5">
    <source>
        <dbReference type="ARBA" id="ARBA00022679"/>
    </source>
</evidence>
<evidence type="ECO:0000259" key="16">
    <source>
        <dbReference type="PROSITE" id="PS50885"/>
    </source>
</evidence>
<dbReference type="InterPro" id="IPR035965">
    <property type="entry name" value="PAS-like_dom_sf"/>
</dbReference>
<dbReference type="SMART" id="SM00387">
    <property type="entry name" value="HATPase_c"/>
    <property type="match status" value="1"/>
</dbReference>
<sequence>MVTTAPSGHAGRWWAGRLQRRFAVIFGALLAAMSLGFLLLVTTTYRQRTLETYEDASISVNLLLQAALENAMIKRDLDGLQDIVRRLGSQDGVRAVSILNPKGEIRFSSDAGSLFSQIDDPAFGTALADRHQKTGFRAPAEGVEVLRSINPVLNKPVCQQCHGPVADNPVNGLLVVDYDASAIRRNLRDGVLLLGVSGLFVIALVLGGLWAALHRLVLARTDALATTAATIAGGDLSVRVAQTGQDEIARLAQSFNTMADQVEAQMETLRANATVLQALIDAIPDGVRVIDGNFRVRMVNAAYCAQLGVTSDEALRLPCHGSSHRRGAPCVPTLVCCPLVELLQNGAPRIKCSHTHVTASGATLPVELFAVPVTLRIEGAEIPCVVESIRDLQTQMNISQEQRLSEMGILAAGVAHEVLNPMSSLKLALRSIRKDARSPRAGYYLDIADAEIDKCMDFTESLLRLAALPQGERELIDMNPIIRETLALLRFEAEKANARLVPELEGCPRVLARDGDMRTLVFNLVLNAIHAMPEGGTVKISCRAREGTVRLSIRDTGVGIPPHEIDKIFLPFWTRRADGSRGRGLGLSICKSILDNLNGRISAESAPGDGAVFHVSIPDADEARA</sequence>
<dbReference type="Pfam" id="PF00512">
    <property type="entry name" value="HisKA"/>
    <property type="match status" value="1"/>
</dbReference>
<keyword evidence="10 14" id="KW-1133">Transmembrane helix</keyword>
<dbReference type="InterPro" id="IPR050351">
    <property type="entry name" value="BphY/WalK/GraS-like"/>
</dbReference>
<dbReference type="GO" id="GO:0007234">
    <property type="term" value="P:osmosensory signaling via phosphorelay pathway"/>
    <property type="evidence" value="ECO:0007669"/>
    <property type="project" value="TreeGrafter"/>
</dbReference>
<evidence type="ECO:0000256" key="13">
    <source>
        <dbReference type="SAM" id="Coils"/>
    </source>
</evidence>
<dbReference type="Gene3D" id="3.30.565.10">
    <property type="entry name" value="Histidine kinase-like ATPase, C-terminal domain"/>
    <property type="match status" value="1"/>
</dbReference>
<dbReference type="CDD" id="cd00075">
    <property type="entry name" value="HATPase"/>
    <property type="match status" value="1"/>
</dbReference>
<dbReference type="SUPFAM" id="SSF55785">
    <property type="entry name" value="PYP-like sensor domain (PAS domain)"/>
    <property type="match status" value="1"/>
</dbReference>
<evidence type="ECO:0000256" key="2">
    <source>
        <dbReference type="ARBA" id="ARBA00004141"/>
    </source>
</evidence>
<accession>A0A2T5BQK6</accession>
<feature type="coiled-coil region" evidence="13">
    <location>
        <begin position="252"/>
        <end position="279"/>
    </location>
</feature>
<dbReference type="PROSITE" id="PS50885">
    <property type="entry name" value="HAMP"/>
    <property type="match status" value="1"/>
</dbReference>
<dbReference type="InterPro" id="IPR004358">
    <property type="entry name" value="Sig_transdc_His_kin-like_C"/>
</dbReference>
<dbReference type="Gene3D" id="6.10.340.10">
    <property type="match status" value="1"/>
</dbReference>
<dbReference type="PANTHER" id="PTHR42878:SF7">
    <property type="entry name" value="SENSOR HISTIDINE KINASE GLRK"/>
    <property type="match status" value="1"/>
</dbReference>
<evidence type="ECO:0000256" key="4">
    <source>
        <dbReference type="ARBA" id="ARBA00022553"/>
    </source>
</evidence>
<evidence type="ECO:0000256" key="10">
    <source>
        <dbReference type="ARBA" id="ARBA00022989"/>
    </source>
</evidence>
<comment type="catalytic activity">
    <reaction evidence="1">
        <text>ATP + protein L-histidine = ADP + protein N-phospho-L-histidine.</text>
        <dbReference type="EC" id="2.7.13.3"/>
    </reaction>
</comment>
<comment type="caution">
    <text evidence="17">The sequence shown here is derived from an EMBL/GenBank/DDBJ whole genome shotgun (WGS) entry which is preliminary data.</text>
</comment>
<dbReference type="GO" id="GO:0005524">
    <property type="term" value="F:ATP binding"/>
    <property type="evidence" value="ECO:0007669"/>
    <property type="project" value="UniProtKB-KW"/>
</dbReference>
<keyword evidence="12 14" id="KW-0472">Membrane</keyword>
<dbReference type="GO" id="GO:0016020">
    <property type="term" value="C:membrane"/>
    <property type="evidence" value="ECO:0007669"/>
    <property type="project" value="UniProtKB-SubCell"/>
</dbReference>
<keyword evidence="4" id="KW-0597">Phosphoprotein</keyword>
<keyword evidence="11" id="KW-0902">Two-component regulatory system</keyword>
<dbReference type="Pfam" id="PF13188">
    <property type="entry name" value="PAS_8"/>
    <property type="match status" value="1"/>
</dbReference>
<feature type="domain" description="Histidine kinase" evidence="15">
    <location>
        <begin position="413"/>
        <end position="621"/>
    </location>
</feature>
<dbReference type="SMART" id="SM00388">
    <property type="entry name" value="HisKA"/>
    <property type="match status" value="1"/>
</dbReference>
<dbReference type="EC" id="2.7.13.3" evidence="3"/>
<keyword evidence="7" id="KW-0547">Nucleotide-binding</keyword>
<dbReference type="PANTHER" id="PTHR42878">
    <property type="entry name" value="TWO-COMPONENT HISTIDINE KINASE"/>
    <property type="match status" value="1"/>
</dbReference>
<dbReference type="InterPro" id="IPR000014">
    <property type="entry name" value="PAS"/>
</dbReference>
<evidence type="ECO:0000256" key="6">
    <source>
        <dbReference type="ARBA" id="ARBA00022692"/>
    </source>
</evidence>
<evidence type="ECO:0000256" key="12">
    <source>
        <dbReference type="ARBA" id="ARBA00023136"/>
    </source>
</evidence>
<dbReference type="GO" id="GO:0030295">
    <property type="term" value="F:protein kinase activator activity"/>
    <property type="evidence" value="ECO:0007669"/>
    <property type="project" value="TreeGrafter"/>
</dbReference>